<organism evidence="2">
    <name type="scientific">Deinococcus sp. VB142</name>
    <dbReference type="NCBI Taxonomy" id="3112952"/>
    <lineage>
        <taxon>Bacteria</taxon>
        <taxon>Thermotogati</taxon>
        <taxon>Deinococcota</taxon>
        <taxon>Deinococci</taxon>
        <taxon>Deinococcales</taxon>
        <taxon>Deinococcaceae</taxon>
        <taxon>Deinococcus</taxon>
    </lineage>
</organism>
<dbReference type="SUPFAM" id="SSF88723">
    <property type="entry name" value="PIN domain-like"/>
    <property type="match status" value="1"/>
</dbReference>
<dbReference type="InterPro" id="IPR002716">
    <property type="entry name" value="PIN_dom"/>
</dbReference>
<dbReference type="Gene3D" id="3.40.50.1010">
    <property type="entry name" value="5'-nuclease"/>
    <property type="match status" value="1"/>
</dbReference>
<dbReference type="PANTHER" id="PTHR36173:SF2">
    <property type="entry name" value="RIBONUCLEASE VAPC16"/>
    <property type="match status" value="1"/>
</dbReference>
<dbReference type="InterPro" id="IPR041705">
    <property type="entry name" value="PIN_Sll0205"/>
</dbReference>
<dbReference type="RefSeq" id="WP_339097685.1">
    <property type="nucleotide sequence ID" value="NZ_CP149783.1"/>
</dbReference>
<name>A0AAU6Q7A2_9DEIO</name>
<accession>A0AAU6Q7A2</accession>
<dbReference type="EMBL" id="CP149783">
    <property type="protein sequence ID" value="WYF46226.1"/>
    <property type="molecule type" value="Genomic_DNA"/>
</dbReference>
<gene>
    <name evidence="2" type="ORF">WDJ50_17585</name>
</gene>
<proteinExistence type="predicted"/>
<dbReference type="CDD" id="cd09872">
    <property type="entry name" value="PIN_Sll0205-like"/>
    <property type="match status" value="1"/>
</dbReference>
<feature type="domain" description="PIN" evidence="1">
    <location>
        <begin position="3"/>
        <end position="122"/>
    </location>
</feature>
<dbReference type="InterPro" id="IPR029060">
    <property type="entry name" value="PIN-like_dom_sf"/>
</dbReference>
<dbReference type="PANTHER" id="PTHR36173">
    <property type="entry name" value="RIBONUCLEASE VAPC16-RELATED"/>
    <property type="match status" value="1"/>
</dbReference>
<protein>
    <submittedName>
        <fullName evidence="2">Type II toxin-antitoxin system VapC family toxin</fullName>
    </submittedName>
</protein>
<evidence type="ECO:0000259" key="1">
    <source>
        <dbReference type="Pfam" id="PF01850"/>
    </source>
</evidence>
<dbReference type="Pfam" id="PF01850">
    <property type="entry name" value="PIN"/>
    <property type="match status" value="1"/>
</dbReference>
<dbReference type="AlphaFoldDB" id="A0AAU6Q7A2"/>
<evidence type="ECO:0000313" key="2">
    <source>
        <dbReference type="EMBL" id="WYF46226.1"/>
    </source>
</evidence>
<sequence length="130" mass="14310">MRVLLDTHILLWLISDDPSLPAPLRTSLEQRDLTVSAASVWELSIKHQLGKLPSAAPFLADVEGAVASLGADLLPMTHRHALRAGELDWAHRDPFDRMLVAQAQVEGLRLVTLDEHIRRFAGAPLLEVGL</sequence>
<reference evidence="2" key="1">
    <citation type="submission" date="2024-03" db="EMBL/GenBank/DDBJ databases">
        <title>Deinococcus weizhi sp. nov., isolated from human skin.</title>
        <authorList>
            <person name="Wei Z."/>
            <person name="Tian F."/>
            <person name="Yang C."/>
            <person name="Xin L.T."/>
            <person name="Wen Z.J."/>
            <person name="Lan K.C."/>
            <person name="Yu L."/>
            <person name="Zhe W."/>
            <person name="Dan F.D."/>
            <person name="Jun W."/>
            <person name="Rui Z."/>
            <person name="Yong X.J."/>
            <person name="Ting Y."/>
            <person name="Wei X."/>
            <person name="Xu Z.G."/>
            <person name="Xin Z."/>
            <person name="Dong F.G."/>
            <person name="Ni X.M."/>
            <person name="Zheng M.G."/>
            <person name="Chun Y."/>
            <person name="Qian W.X."/>
        </authorList>
    </citation>
    <scope>NUCLEOTIDE SEQUENCE</scope>
    <source>
        <strain evidence="2">VB142</strain>
    </source>
</reference>
<dbReference type="InterPro" id="IPR052919">
    <property type="entry name" value="TA_system_RNase"/>
</dbReference>